<proteinExistence type="predicted"/>
<dbReference type="Proteomes" id="UP000027222">
    <property type="component" value="Unassembled WGS sequence"/>
</dbReference>
<feature type="compositionally biased region" description="Low complexity" evidence="1">
    <location>
        <begin position="231"/>
        <end position="242"/>
    </location>
</feature>
<feature type="region of interest" description="Disordered" evidence="1">
    <location>
        <begin position="299"/>
        <end position="319"/>
    </location>
</feature>
<feature type="compositionally biased region" description="Basic and acidic residues" evidence="1">
    <location>
        <begin position="1"/>
        <end position="17"/>
    </location>
</feature>
<feature type="region of interest" description="Disordered" evidence="1">
    <location>
        <begin position="1"/>
        <end position="159"/>
    </location>
</feature>
<dbReference type="EMBL" id="KL142379">
    <property type="protein sequence ID" value="KDR76139.1"/>
    <property type="molecule type" value="Genomic_DNA"/>
</dbReference>
<dbReference type="STRING" id="685588.A0A067T8A1"/>
<keyword evidence="3" id="KW-1185">Reference proteome</keyword>
<accession>A0A067T8A1</accession>
<sequence length="611" mass="67921">MADLKSRIGRKVGESPHKTWIRPGFVPVASPKKIGVWQQHHHRDTSGFGSDSSSHDDELFQDSPPVSPPYSPPSLFSRLGMPDQPMDDISELAEPKRPPKSLIERVGAVQEQQENSFPSPTLNSAWSRTSGDRMSSDSHKDHRSIRTSQPPPKHTVKSEPVEAHLPKLLDSNNQAISQNDAVANEQTRRLSSQDNGAVKSHEINRPHLQNSNGFVDGPSTAGGNGVVKSIPNSPNSHHPSSHLGDSTSHATRDNHSDNSLPLEITTSRRSDPENGEVGAQFSRDQVRVVLLPLMLRNAENRKNETESKATSSQSTLDPNVVTDEACSTVVGTMNEVRKELVHKRELIHYSRSVWPSPEEPQEHNFSDPPFDISSMAGPSRRRSTGHAADMDAYSDSSRNDPTPRRHIDSPPPSTSPNIFEPAHLHKFRYIPESSPPRKPPVTPDMKSVVLFHLGIPAKAPSLGVTQIIVVLLMNIQIIVTLETRTIPRALPQLQDRSFFVNRIMAGPIGVLDVKSVRQSQNMMFLENHAIARDRPLRPRSSLTVKCSAARWRDRVRLAPDRSRATEEGLYIEIQDTLGVHPSVLTLTKEEPLLQIKTTCTIKNLTDDWRHL</sequence>
<feature type="compositionally biased region" description="Basic and acidic residues" evidence="1">
    <location>
        <begin position="130"/>
        <end position="140"/>
    </location>
</feature>
<organism evidence="2 3">
    <name type="scientific">Galerina marginata (strain CBS 339.88)</name>
    <dbReference type="NCBI Taxonomy" id="685588"/>
    <lineage>
        <taxon>Eukaryota</taxon>
        <taxon>Fungi</taxon>
        <taxon>Dikarya</taxon>
        <taxon>Basidiomycota</taxon>
        <taxon>Agaricomycotina</taxon>
        <taxon>Agaricomycetes</taxon>
        <taxon>Agaricomycetidae</taxon>
        <taxon>Agaricales</taxon>
        <taxon>Agaricineae</taxon>
        <taxon>Strophariaceae</taxon>
        <taxon>Galerina</taxon>
    </lineage>
</organism>
<gene>
    <name evidence="2" type="ORF">GALMADRAFT_210813</name>
</gene>
<dbReference type="HOGENOM" id="CLU_446906_0_0_1"/>
<evidence type="ECO:0000313" key="3">
    <source>
        <dbReference type="Proteomes" id="UP000027222"/>
    </source>
</evidence>
<feature type="region of interest" description="Disordered" evidence="1">
    <location>
        <begin position="354"/>
        <end position="418"/>
    </location>
</feature>
<feature type="compositionally biased region" description="Basic and acidic residues" evidence="1">
    <location>
        <begin position="397"/>
        <end position="408"/>
    </location>
</feature>
<evidence type="ECO:0000313" key="2">
    <source>
        <dbReference type="EMBL" id="KDR76139.1"/>
    </source>
</evidence>
<name>A0A067T8A1_GALM3</name>
<feature type="compositionally biased region" description="Polar residues" evidence="1">
    <location>
        <begin position="110"/>
        <end position="129"/>
    </location>
</feature>
<feature type="compositionally biased region" description="Polar residues" evidence="1">
    <location>
        <begin position="308"/>
        <end position="317"/>
    </location>
</feature>
<reference evidence="3" key="1">
    <citation type="journal article" date="2014" name="Proc. Natl. Acad. Sci. U.S.A.">
        <title>Extensive sampling of basidiomycete genomes demonstrates inadequacy of the white-rot/brown-rot paradigm for wood decay fungi.</title>
        <authorList>
            <person name="Riley R."/>
            <person name="Salamov A.A."/>
            <person name="Brown D.W."/>
            <person name="Nagy L.G."/>
            <person name="Floudas D."/>
            <person name="Held B.W."/>
            <person name="Levasseur A."/>
            <person name="Lombard V."/>
            <person name="Morin E."/>
            <person name="Otillar R."/>
            <person name="Lindquist E.A."/>
            <person name="Sun H."/>
            <person name="LaButti K.M."/>
            <person name="Schmutz J."/>
            <person name="Jabbour D."/>
            <person name="Luo H."/>
            <person name="Baker S.E."/>
            <person name="Pisabarro A.G."/>
            <person name="Walton J.D."/>
            <person name="Blanchette R.A."/>
            <person name="Henrissat B."/>
            <person name="Martin F."/>
            <person name="Cullen D."/>
            <person name="Hibbett D.S."/>
            <person name="Grigoriev I.V."/>
        </authorList>
    </citation>
    <scope>NUCLEOTIDE SEQUENCE [LARGE SCALE GENOMIC DNA]</scope>
    <source>
        <strain evidence="3">CBS 339.88</strain>
    </source>
</reference>
<evidence type="ECO:0000256" key="1">
    <source>
        <dbReference type="SAM" id="MobiDB-lite"/>
    </source>
</evidence>
<protein>
    <submittedName>
        <fullName evidence="2">Uncharacterized protein</fullName>
    </submittedName>
</protein>
<feature type="region of interest" description="Disordered" evidence="1">
    <location>
        <begin position="203"/>
        <end position="281"/>
    </location>
</feature>
<dbReference type="AlphaFoldDB" id="A0A067T8A1"/>